<dbReference type="EMBL" id="JBHRYJ010000001">
    <property type="protein sequence ID" value="MFC3674500.1"/>
    <property type="molecule type" value="Genomic_DNA"/>
</dbReference>
<dbReference type="Pfam" id="PF20334">
    <property type="entry name" value="DUF6629"/>
    <property type="match status" value="1"/>
</dbReference>
<gene>
    <name evidence="2" type="ORF">ACFOOQ_03035</name>
</gene>
<dbReference type="InterPro" id="IPR046737">
    <property type="entry name" value="DUF6629"/>
</dbReference>
<comment type="caution">
    <text evidence="2">The sequence shown here is derived from an EMBL/GenBank/DDBJ whole genome shotgun (WGS) entry which is preliminary data.</text>
</comment>
<reference evidence="3" key="1">
    <citation type="journal article" date="2019" name="Int. J. Syst. Evol. Microbiol.">
        <title>The Global Catalogue of Microorganisms (GCM) 10K type strain sequencing project: providing services to taxonomists for standard genome sequencing and annotation.</title>
        <authorList>
            <consortium name="The Broad Institute Genomics Platform"/>
            <consortium name="The Broad Institute Genome Sequencing Center for Infectious Disease"/>
            <person name="Wu L."/>
            <person name="Ma J."/>
        </authorList>
    </citation>
    <scope>NUCLEOTIDE SEQUENCE [LARGE SCALE GENOMIC DNA]</scope>
    <source>
        <strain evidence="3">KCTC 42182</strain>
    </source>
</reference>
<dbReference type="Proteomes" id="UP001595711">
    <property type="component" value="Unassembled WGS sequence"/>
</dbReference>
<evidence type="ECO:0000256" key="1">
    <source>
        <dbReference type="SAM" id="Phobius"/>
    </source>
</evidence>
<proteinExistence type="predicted"/>
<keyword evidence="1" id="KW-0812">Transmembrane</keyword>
<keyword evidence="3" id="KW-1185">Reference proteome</keyword>
<feature type="transmembrane region" description="Helical" evidence="1">
    <location>
        <begin position="102"/>
        <end position="120"/>
    </location>
</feature>
<sequence length="218" mass="23575">MCFSASASFVTAAVTGSLGIAALIRAPQRQDLLLAATPLLFALHQGIEGLLWLELAHGPGRPLAGGLTVLFLLIAEAFWPVYAPLAILLIEPDRLRRRLIRGCLVIGLCTGAVLAWWVLARPHAAAIVGGHIAYLSEDRDSRAIALAYLVATVLPLFLSSHRTALTLGTIILAGYVVTYLFYREAFVSVWCFFAAAASVAILGHFEWSRRQRLRGALS</sequence>
<name>A0ABV7VBE9_9PROT</name>
<protein>
    <submittedName>
        <fullName evidence="2">DUF6629 family protein</fullName>
    </submittedName>
</protein>
<evidence type="ECO:0000313" key="2">
    <source>
        <dbReference type="EMBL" id="MFC3674500.1"/>
    </source>
</evidence>
<feature type="transmembrane region" description="Helical" evidence="1">
    <location>
        <begin position="140"/>
        <end position="157"/>
    </location>
</feature>
<feature type="transmembrane region" description="Helical" evidence="1">
    <location>
        <begin position="164"/>
        <end position="181"/>
    </location>
</feature>
<keyword evidence="1" id="KW-1133">Transmembrane helix</keyword>
<evidence type="ECO:0000313" key="3">
    <source>
        <dbReference type="Proteomes" id="UP001595711"/>
    </source>
</evidence>
<feature type="transmembrane region" description="Helical" evidence="1">
    <location>
        <begin position="65"/>
        <end position="90"/>
    </location>
</feature>
<keyword evidence="1" id="KW-0472">Membrane</keyword>
<feature type="transmembrane region" description="Helical" evidence="1">
    <location>
        <begin position="187"/>
        <end position="205"/>
    </location>
</feature>
<feature type="transmembrane region" description="Helical" evidence="1">
    <location>
        <begin position="32"/>
        <end position="53"/>
    </location>
</feature>
<feature type="transmembrane region" description="Helical" evidence="1">
    <location>
        <begin position="6"/>
        <end position="25"/>
    </location>
</feature>
<dbReference type="RefSeq" id="WP_379725312.1">
    <property type="nucleotide sequence ID" value="NZ_JBHRYJ010000001.1"/>
</dbReference>
<accession>A0ABV7VBE9</accession>
<organism evidence="2 3">
    <name type="scientific">Ferrovibrio xuzhouensis</name>
    <dbReference type="NCBI Taxonomy" id="1576914"/>
    <lineage>
        <taxon>Bacteria</taxon>
        <taxon>Pseudomonadati</taxon>
        <taxon>Pseudomonadota</taxon>
        <taxon>Alphaproteobacteria</taxon>
        <taxon>Rhodospirillales</taxon>
        <taxon>Rhodospirillaceae</taxon>
        <taxon>Ferrovibrio</taxon>
    </lineage>
</organism>